<dbReference type="InterPro" id="IPR006592">
    <property type="entry name" value="RNA_pol_N"/>
</dbReference>
<dbReference type="AlphaFoldDB" id="A0A6C0J051"/>
<evidence type="ECO:0000256" key="1">
    <source>
        <dbReference type="ARBA" id="ARBA00006460"/>
    </source>
</evidence>
<keyword evidence="6" id="KW-0804">Transcription</keyword>
<feature type="domain" description="RNA polymerase N-terminal" evidence="7">
    <location>
        <begin position="216"/>
        <end position="566"/>
    </location>
</feature>
<dbReference type="FunFam" id="2.40.40.20:FF:000019">
    <property type="entry name" value="DNA-directed RNA polymerase II subunit RPB1"/>
    <property type="match status" value="1"/>
</dbReference>
<organism evidence="8">
    <name type="scientific">viral metagenome</name>
    <dbReference type="NCBI Taxonomy" id="1070528"/>
    <lineage>
        <taxon>unclassified sequences</taxon>
        <taxon>metagenomes</taxon>
        <taxon>organismal metagenomes</taxon>
    </lineage>
</organism>
<protein>
    <recommendedName>
        <fullName evidence="2">DNA-directed RNA polymerase</fullName>
        <ecNumber evidence="2">2.7.7.6</ecNumber>
    </recommendedName>
</protein>
<dbReference type="InterPro" id="IPR007066">
    <property type="entry name" value="RNA_pol_Rpb1_3"/>
</dbReference>
<dbReference type="SUPFAM" id="SSF64484">
    <property type="entry name" value="beta and beta-prime subunits of DNA dependent RNA-polymerase"/>
    <property type="match status" value="1"/>
</dbReference>
<keyword evidence="4" id="KW-0808">Transferase</keyword>
<dbReference type="InterPro" id="IPR042102">
    <property type="entry name" value="RNA_pol_Rpb1_3_sf"/>
</dbReference>
<dbReference type="Pfam" id="PF05000">
    <property type="entry name" value="RNA_pol_Rpb1_4"/>
    <property type="match status" value="1"/>
</dbReference>
<dbReference type="EMBL" id="MN740295">
    <property type="protein sequence ID" value="QHT98692.1"/>
    <property type="molecule type" value="Genomic_DNA"/>
</dbReference>
<dbReference type="InterPro" id="IPR044893">
    <property type="entry name" value="RNA_pol_Rpb1_clamp_domain"/>
</dbReference>
<evidence type="ECO:0000256" key="2">
    <source>
        <dbReference type="ARBA" id="ARBA00012418"/>
    </source>
</evidence>
<evidence type="ECO:0000256" key="3">
    <source>
        <dbReference type="ARBA" id="ARBA00022478"/>
    </source>
</evidence>
<sequence length="898" mass="101334">MTSSSIVQEIDSITFGIYSEKEILSMSVCAINNPRKSGLCTVYDPRLGTTDSSEECQTCKQDAANCPGHFGHIELNEPVVHPLFTKRVVNYLNCICLKCNRLLISKDQINLVGLNKFKGERKFAAIVEKLKKVDICCQPTGKRDENGDEIFCGKDHPLVKFNNGDNTFSIIYEGTKNNKQKTSVVLAVEEISKIFNNLPGSDVELLGFNPLLVHPRNFIISVLPVCPPCDRPFVKADGKTCDDDLTIQYMEIIKANNNLAQDDFIDDDKKRKRKEQTEQDRAKSRASLRFRILTTFNNSQGKAKHTTNNRPIKSIKDRLTGKDGQIRMNVQGKRCDQTGRTVIGPDPTLKMGELGVPREIASTLSVPVCVTAFNLEKLQDMVNSGQIKTIIRKDEKTVIDIKRYRRGTRLLYGDIIFRGDEEIKITDTKQLVQEKDRIKRNGEFLTKIKPANRSYKLEIGFTVNRPLKDGDYVLLNRQPTLHKASMMAMQVVIKDYKTLRMNLAITKPFNADFDGDEMNIHVPQTLEAQAELKYLSFSQYNMISAQNSKPNMAVVQDSLLGAYKMTKSEKKLTKSQYFNIAMKLSQSHWSKYPKTSDGMMDPKEINDRIQHIRRILKEKGKKIHCFNGKGLVSLFLPEDLNYVKKNDKDDVEPEVKIYRGVLYEGVFDKNIIGSSHNALHQIIHKEYGAKAATYFIDCIQFTTNNYLLIDGFSVGLGDCLMSGNENESVASKKEQINDAIKKCYVEAEGIKQTTHHEQICEVRINAALNKAKDIGLKIAKDALSSSNNFLSTVNSGSKGDFFNIAQITGLLGQQNLKGKRVPLLLNHGKRSLPHYPFGNMEPEMEYESRGFIDRGFLNGLNPRQFYFHAMSGREGICDKPVSQTGGCLIFLRVNSVTS</sequence>
<dbReference type="InterPro" id="IPR038120">
    <property type="entry name" value="Rpb1_funnel_sf"/>
</dbReference>
<dbReference type="SMART" id="SM00663">
    <property type="entry name" value="RPOLA_N"/>
    <property type="match status" value="1"/>
</dbReference>
<keyword evidence="5" id="KW-0548">Nucleotidyltransferase</keyword>
<dbReference type="Gene3D" id="4.10.860.120">
    <property type="entry name" value="RNA polymerase II, clamp domain"/>
    <property type="match status" value="1"/>
</dbReference>
<reference evidence="8" key="1">
    <citation type="journal article" date="2020" name="Nature">
        <title>Giant virus diversity and host interactions through global metagenomics.</title>
        <authorList>
            <person name="Schulz F."/>
            <person name="Roux S."/>
            <person name="Paez-Espino D."/>
            <person name="Jungbluth S."/>
            <person name="Walsh D.A."/>
            <person name="Denef V.J."/>
            <person name="McMahon K.D."/>
            <person name="Konstantinidis K.T."/>
            <person name="Eloe-Fadrosh E.A."/>
            <person name="Kyrpides N.C."/>
            <person name="Woyke T."/>
        </authorList>
    </citation>
    <scope>NUCLEOTIDE SEQUENCE</scope>
    <source>
        <strain evidence="8">GVMAG-M-3300025676-16</strain>
    </source>
</reference>
<evidence type="ECO:0000256" key="5">
    <source>
        <dbReference type="ARBA" id="ARBA00022695"/>
    </source>
</evidence>
<keyword evidence="3" id="KW-0240">DNA-directed RNA polymerase</keyword>
<comment type="similarity">
    <text evidence="1">Belongs to the RNA polymerase beta' chain family.</text>
</comment>
<dbReference type="Gene3D" id="1.10.132.30">
    <property type="match status" value="1"/>
</dbReference>
<name>A0A6C0J051_9ZZZZ</name>
<dbReference type="GO" id="GO:0005665">
    <property type="term" value="C:RNA polymerase II, core complex"/>
    <property type="evidence" value="ECO:0007669"/>
    <property type="project" value="TreeGrafter"/>
</dbReference>
<evidence type="ECO:0000256" key="6">
    <source>
        <dbReference type="ARBA" id="ARBA00023163"/>
    </source>
</evidence>
<evidence type="ECO:0000259" key="7">
    <source>
        <dbReference type="SMART" id="SM00663"/>
    </source>
</evidence>
<dbReference type="Pfam" id="PF00623">
    <property type="entry name" value="RNA_pol_Rpb1_2"/>
    <property type="match status" value="1"/>
</dbReference>
<dbReference type="InterPro" id="IPR007083">
    <property type="entry name" value="RNA_pol_Rpb1_4"/>
</dbReference>
<dbReference type="EC" id="2.7.7.6" evidence="2"/>
<dbReference type="GO" id="GO:0003677">
    <property type="term" value="F:DNA binding"/>
    <property type="evidence" value="ECO:0007669"/>
    <property type="project" value="InterPro"/>
</dbReference>
<dbReference type="InterPro" id="IPR000722">
    <property type="entry name" value="RNA_pol_asu"/>
</dbReference>
<dbReference type="InterPro" id="IPR045867">
    <property type="entry name" value="DNA-dir_RpoC_beta_prime"/>
</dbReference>
<dbReference type="PANTHER" id="PTHR19376">
    <property type="entry name" value="DNA-DIRECTED RNA POLYMERASE"/>
    <property type="match status" value="1"/>
</dbReference>
<dbReference type="Gene3D" id="3.30.1490.180">
    <property type="entry name" value="RNA polymerase ii"/>
    <property type="match status" value="1"/>
</dbReference>
<dbReference type="Gene3D" id="1.10.274.100">
    <property type="entry name" value="RNA polymerase Rpb1, domain 3"/>
    <property type="match status" value="1"/>
</dbReference>
<dbReference type="GO" id="GO:0003899">
    <property type="term" value="F:DNA-directed RNA polymerase activity"/>
    <property type="evidence" value="ECO:0007669"/>
    <property type="project" value="UniProtKB-EC"/>
</dbReference>
<dbReference type="PANTHER" id="PTHR19376:SF37">
    <property type="entry name" value="DNA-DIRECTED RNA POLYMERASE II SUBUNIT RPB1"/>
    <property type="match status" value="1"/>
</dbReference>
<dbReference type="Pfam" id="PF04997">
    <property type="entry name" value="RNA_pol_Rpb1_1"/>
    <property type="match status" value="1"/>
</dbReference>
<dbReference type="Gene3D" id="6.10.250.2940">
    <property type="match status" value="1"/>
</dbReference>
<dbReference type="Pfam" id="PF04983">
    <property type="entry name" value="RNA_pol_Rpb1_3"/>
    <property type="match status" value="1"/>
</dbReference>
<accession>A0A6C0J051</accession>
<dbReference type="InterPro" id="IPR007080">
    <property type="entry name" value="RNA_pol_Rpb1_1"/>
</dbReference>
<dbReference type="Gene3D" id="2.40.40.20">
    <property type="match status" value="1"/>
</dbReference>
<dbReference type="GO" id="GO:0006351">
    <property type="term" value="P:DNA-templated transcription"/>
    <property type="evidence" value="ECO:0007669"/>
    <property type="project" value="InterPro"/>
</dbReference>
<proteinExistence type="inferred from homology"/>
<evidence type="ECO:0000313" key="8">
    <source>
        <dbReference type="EMBL" id="QHT98692.1"/>
    </source>
</evidence>
<evidence type="ECO:0000256" key="4">
    <source>
        <dbReference type="ARBA" id="ARBA00022679"/>
    </source>
</evidence>